<sequence>MIIQLLLCVALALIFIYAVSQRRRAFLPALSMAAVALAGGVLVLLPQLANDIAHVVGVGRGADLVLYCLAVLTLAAVLNIHLRLRSDREVVTELARRLAIQSAKVRDEG</sequence>
<dbReference type="InterPro" id="IPR019277">
    <property type="entry name" value="DUF2304"/>
</dbReference>
<accession>A0ABW5QFH2</accession>
<dbReference type="Proteomes" id="UP001597521">
    <property type="component" value="Unassembled WGS sequence"/>
</dbReference>
<dbReference type="RefSeq" id="WP_386830955.1">
    <property type="nucleotide sequence ID" value="NZ_JBHUNP010000001.1"/>
</dbReference>
<keyword evidence="3" id="KW-1185">Reference proteome</keyword>
<keyword evidence="1" id="KW-0812">Transmembrane</keyword>
<feature type="transmembrane region" description="Helical" evidence="1">
    <location>
        <begin position="30"/>
        <end position="49"/>
    </location>
</feature>
<evidence type="ECO:0000313" key="2">
    <source>
        <dbReference type="EMBL" id="MFD2646380.1"/>
    </source>
</evidence>
<name>A0ABW5QFH2_9HYPH</name>
<dbReference type="EMBL" id="JBHUNP010000001">
    <property type="protein sequence ID" value="MFD2646380.1"/>
    <property type="molecule type" value="Genomic_DNA"/>
</dbReference>
<protein>
    <submittedName>
        <fullName evidence="2">DUF2304 family protein</fullName>
    </submittedName>
</protein>
<evidence type="ECO:0000313" key="3">
    <source>
        <dbReference type="Proteomes" id="UP001597521"/>
    </source>
</evidence>
<keyword evidence="1" id="KW-0472">Membrane</keyword>
<gene>
    <name evidence="2" type="ORF">ACFSX5_01070</name>
</gene>
<organism evidence="2 3">
    <name type="scientific">Devosia albogilva</name>
    <dbReference type="NCBI Taxonomy" id="429726"/>
    <lineage>
        <taxon>Bacteria</taxon>
        <taxon>Pseudomonadati</taxon>
        <taxon>Pseudomonadota</taxon>
        <taxon>Alphaproteobacteria</taxon>
        <taxon>Hyphomicrobiales</taxon>
        <taxon>Devosiaceae</taxon>
        <taxon>Devosia</taxon>
    </lineage>
</organism>
<dbReference type="Pfam" id="PF10066">
    <property type="entry name" value="DUF2304"/>
    <property type="match status" value="1"/>
</dbReference>
<proteinExistence type="predicted"/>
<feature type="transmembrane region" description="Helical" evidence="1">
    <location>
        <begin position="61"/>
        <end position="82"/>
    </location>
</feature>
<evidence type="ECO:0000256" key="1">
    <source>
        <dbReference type="SAM" id="Phobius"/>
    </source>
</evidence>
<keyword evidence="1" id="KW-1133">Transmembrane helix</keyword>
<comment type="caution">
    <text evidence="2">The sequence shown here is derived from an EMBL/GenBank/DDBJ whole genome shotgun (WGS) entry which is preliminary data.</text>
</comment>
<reference evidence="3" key="1">
    <citation type="journal article" date="2019" name="Int. J. Syst. Evol. Microbiol.">
        <title>The Global Catalogue of Microorganisms (GCM) 10K type strain sequencing project: providing services to taxonomists for standard genome sequencing and annotation.</title>
        <authorList>
            <consortium name="The Broad Institute Genomics Platform"/>
            <consortium name="The Broad Institute Genome Sequencing Center for Infectious Disease"/>
            <person name="Wu L."/>
            <person name="Ma J."/>
        </authorList>
    </citation>
    <scope>NUCLEOTIDE SEQUENCE [LARGE SCALE GENOMIC DNA]</scope>
    <source>
        <strain evidence="3">CCM 7427</strain>
    </source>
</reference>